<dbReference type="Proteomes" id="UP000036356">
    <property type="component" value="Unassembled WGS sequence"/>
</dbReference>
<reference evidence="2 3" key="1">
    <citation type="submission" date="2015-06" db="EMBL/GenBank/DDBJ databases">
        <title>Draft genome of the moderately acidophilic sulfate reducer Candidatus Desulfosporosinus acididurans strain M1.</title>
        <authorList>
            <person name="Poehlein A."/>
            <person name="Petzsch P."/>
            <person name="Johnson B.D."/>
            <person name="Schloemann M."/>
            <person name="Daniel R."/>
            <person name="Muehling M."/>
        </authorList>
    </citation>
    <scope>NUCLEOTIDE SEQUENCE [LARGE SCALE GENOMIC DNA]</scope>
    <source>
        <strain evidence="2 3">M1</strain>
    </source>
</reference>
<gene>
    <name evidence="2" type="ORF">DEAC_c05670</name>
</gene>
<organism evidence="2 3">
    <name type="scientific">Desulfosporosinus acididurans</name>
    <dbReference type="NCBI Taxonomy" id="476652"/>
    <lineage>
        <taxon>Bacteria</taxon>
        <taxon>Bacillati</taxon>
        <taxon>Bacillota</taxon>
        <taxon>Clostridia</taxon>
        <taxon>Eubacteriales</taxon>
        <taxon>Desulfitobacteriaceae</taxon>
        <taxon>Desulfosporosinus</taxon>
    </lineage>
</organism>
<proteinExistence type="predicted"/>
<dbReference type="EMBL" id="LDZY01000002">
    <property type="protein sequence ID" value="KLU67355.1"/>
    <property type="molecule type" value="Genomic_DNA"/>
</dbReference>
<keyword evidence="3" id="KW-1185">Reference proteome</keyword>
<feature type="compositionally biased region" description="Basic and acidic residues" evidence="1">
    <location>
        <begin position="7"/>
        <end position="20"/>
    </location>
</feature>
<evidence type="ECO:0000256" key="1">
    <source>
        <dbReference type="SAM" id="MobiDB-lite"/>
    </source>
</evidence>
<feature type="region of interest" description="Disordered" evidence="1">
    <location>
        <begin position="1"/>
        <end position="28"/>
    </location>
</feature>
<sequence>MMTKKTPKNDKIKPNNREGVNRSAKNKTAKKVVTMGFMAPMSDEFIAYVSTIKR</sequence>
<accession>A0A0J1FV97</accession>
<dbReference type="PATRIC" id="fig|476652.3.peg.576"/>
<evidence type="ECO:0000313" key="3">
    <source>
        <dbReference type="Proteomes" id="UP000036356"/>
    </source>
</evidence>
<name>A0A0J1FV97_9FIRM</name>
<dbReference type="STRING" id="476652.DEAC_c05670"/>
<comment type="caution">
    <text evidence="2">The sequence shown here is derived from an EMBL/GenBank/DDBJ whole genome shotgun (WGS) entry which is preliminary data.</text>
</comment>
<protein>
    <submittedName>
        <fullName evidence="2">Uncharacterized protein</fullName>
    </submittedName>
</protein>
<evidence type="ECO:0000313" key="2">
    <source>
        <dbReference type="EMBL" id="KLU67355.1"/>
    </source>
</evidence>
<dbReference type="AlphaFoldDB" id="A0A0J1FV97"/>